<evidence type="ECO:0000259" key="2">
    <source>
        <dbReference type="Pfam" id="PF10363"/>
    </source>
</evidence>
<feature type="domain" description="TANGO6 N-terminal" evidence="4">
    <location>
        <begin position="17"/>
        <end position="251"/>
    </location>
</feature>
<dbReference type="InterPro" id="IPR057407">
    <property type="entry name" value="HEAT_TANGO6"/>
</dbReference>
<dbReference type="EMBL" id="CAXITT010000396">
    <property type="protein sequence ID" value="CAL1540717.1"/>
    <property type="molecule type" value="Genomic_DNA"/>
</dbReference>
<dbReference type="InterPro" id="IPR039600">
    <property type="entry name" value="TANGO6/Rtp1"/>
</dbReference>
<feature type="domain" description="TANGO6 HEAT repeat" evidence="3">
    <location>
        <begin position="367"/>
        <end position="604"/>
    </location>
</feature>
<comment type="caution">
    <text evidence="5">The sequence shown here is derived from an EMBL/GenBank/DDBJ whole genome shotgun (WGS) entry which is preliminary data.</text>
</comment>
<evidence type="ECO:0008006" key="7">
    <source>
        <dbReference type="Google" id="ProtNLM"/>
    </source>
</evidence>
<dbReference type="AlphaFoldDB" id="A0AAV2I248"/>
<dbReference type="Pfam" id="PF10363">
    <property type="entry name" value="RTP1_C1"/>
    <property type="match status" value="1"/>
</dbReference>
<evidence type="ECO:0000256" key="1">
    <source>
        <dbReference type="ARBA" id="ARBA00005724"/>
    </source>
</evidence>
<reference evidence="5 6" key="1">
    <citation type="submission" date="2024-04" db="EMBL/GenBank/DDBJ databases">
        <authorList>
            <consortium name="Genoscope - CEA"/>
            <person name="William W."/>
        </authorList>
    </citation>
    <scope>NUCLEOTIDE SEQUENCE [LARGE SCALE GENOMIC DNA]</scope>
</reference>
<feature type="domain" description="RNA polymerase II assembly factor Rtp1 C-terminal" evidence="2">
    <location>
        <begin position="877"/>
        <end position="991"/>
    </location>
</feature>
<sequence>MAASINPLKSERIDNQLIFQSLTLLKAPAESKSTLSDGKEELLDNVLQENLVSLSKFLSHSPKLLLMLGINLDRNEKFINNDTELTTRQKFTQVCVELLQCLRKNLAEEISVYNDTLGTSQPAEKEIPNLPPGALSLQQESLVSTTLQFVLVLGMSPYLSPGIGIPVSHRLGPGQILLATSHDYTSELGHLQQIQFLLPVAKLLTDIFGVSSLQLLLVNSYLSDLITVLIQIRYCAKMVQKNTESQKSLNLSSVANNNTLPKESAGPPGKTPAVVCETFEAHPTEEIYVYDSEIYRQKYLDPNQRLWTLQSVINYANAAIDTTVRSSSTPIVIKAVLMLSGISKAGSTVKTPPWFRRTIACLLRDVLMLSSGVQNFICSFIGVQSSSTINSQDWQRCQAVAQIISKSPLTPNITQQFYTSVTKQLTELLQSSQVKEQPLVTRAVGATVLELYTQHPDLVQSLCLSHLHAPLLSLTQHNAQYLQADILVSEDVMTSCLECLHRLYVLGQEPQSLILSTLVHIVGVLFEVFIFAMNSASNIKTLCCDLIKMYLSHCDVKEAVTCLLTLTSNAGDPQVSPFPSLDSRAKLVWGGNGGVLAVADNTETILDTDSWTKPVDGAMAILTDVNSDVLLSQLFLNLLEKLTNMVTTETDHLDIQLPGYLLSPKQRMQNISELRKKISYVSFLASLGEKFGEKVIQSGHHVLAFTKATLERCIKICLQTDDEPTKLFEWETVSMAMGLLTAVLGGAVQLTEQDKKLLDDLLPLLTAVSESDATDPTVKEMAEDLKIAVATRGLVWSELKPTDKKKVNFKPPAKSEKKEKPKESKCLIQVLAETTFDESTSNVDSGNACQQCTILGEESGERHEISAPNDSNSSKIQQALQDLCDPLLPVRSHGLISLARLVDDREPDIVGKSEMLLKVFLENMTHTDSYVYLAAVNGLAALSDLNPNLVVPRLAAEFKAQCLKDPGSKSPETTLKVGEALVKATKRLGELTPHYRHLLLPAILIGCRHSDSLVRASSLSGLAEVCKLLRYAIGPVLFEIFTCCRDVISSDVDPEPRKAAVMTLTQLLQGLGKEALLALGDVLLEIYRALKTSLTHDPDVKVQLQAQLALNELDQIMRDSLFAKPELKKKITILGYQ</sequence>
<organism evidence="5 6">
    <name type="scientific">Lymnaea stagnalis</name>
    <name type="common">Great pond snail</name>
    <name type="synonym">Helix stagnalis</name>
    <dbReference type="NCBI Taxonomy" id="6523"/>
    <lineage>
        <taxon>Eukaryota</taxon>
        <taxon>Metazoa</taxon>
        <taxon>Spiralia</taxon>
        <taxon>Lophotrochozoa</taxon>
        <taxon>Mollusca</taxon>
        <taxon>Gastropoda</taxon>
        <taxon>Heterobranchia</taxon>
        <taxon>Euthyneura</taxon>
        <taxon>Panpulmonata</taxon>
        <taxon>Hygrophila</taxon>
        <taxon>Lymnaeoidea</taxon>
        <taxon>Lymnaeidae</taxon>
        <taxon>Lymnaea</taxon>
    </lineage>
</organism>
<evidence type="ECO:0000259" key="3">
    <source>
        <dbReference type="Pfam" id="PF23565"/>
    </source>
</evidence>
<dbReference type="PANTHER" id="PTHR20959:SF1">
    <property type="entry name" value="TRANSPORT AND GOLGI ORGANIZATION PROTEIN 6 HOMOLOG"/>
    <property type="match status" value="1"/>
</dbReference>
<keyword evidence="6" id="KW-1185">Reference proteome</keyword>
<dbReference type="InterPro" id="IPR057347">
    <property type="entry name" value="TANGO6_N"/>
</dbReference>
<name>A0AAV2I248_LYMST</name>
<dbReference type="Gene3D" id="1.25.10.10">
    <property type="entry name" value="Leucine-rich Repeat Variant"/>
    <property type="match status" value="1"/>
</dbReference>
<dbReference type="InterPro" id="IPR011989">
    <property type="entry name" value="ARM-like"/>
</dbReference>
<protein>
    <recommendedName>
        <fullName evidence="7">Transport and Golgi organization protein 6 homolog</fullName>
    </recommendedName>
</protein>
<dbReference type="Proteomes" id="UP001497497">
    <property type="component" value="Unassembled WGS sequence"/>
</dbReference>
<evidence type="ECO:0000313" key="6">
    <source>
        <dbReference type="Proteomes" id="UP001497497"/>
    </source>
</evidence>
<dbReference type="GO" id="GO:0009306">
    <property type="term" value="P:protein secretion"/>
    <property type="evidence" value="ECO:0007669"/>
    <property type="project" value="TreeGrafter"/>
</dbReference>
<comment type="similarity">
    <text evidence="1">Belongs to the Tango6 family.</text>
</comment>
<dbReference type="InterPro" id="IPR016024">
    <property type="entry name" value="ARM-type_fold"/>
</dbReference>
<dbReference type="SUPFAM" id="SSF48371">
    <property type="entry name" value="ARM repeat"/>
    <property type="match status" value="1"/>
</dbReference>
<dbReference type="PANTHER" id="PTHR20959">
    <property type="entry name" value="TRANSPORT AND GOLGI ORGANIZATION PROTEIN 6 FAMILY MEMBER"/>
    <property type="match status" value="1"/>
</dbReference>
<proteinExistence type="inferred from homology"/>
<gene>
    <name evidence="5" type="ORF">GSLYS_00014366001</name>
</gene>
<dbReference type="InterPro" id="IPR019451">
    <property type="entry name" value="Rtp1_C1"/>
</dbReference>
<evidence type="ECO:0000313" key="5">
    <source>
        <dbReference type="EMBL" id="CAL1540717.1"/>
    </source>
</evidence>
<dbReference type="Pfam" id="PF23565">
    <property type="entry name" value="ARM_TANGO6"/>
    <property type="match status" value="1"/>
</dbReference>
<dbReference type="Pfam" id="PF25267">
    <property type="entry name" value="TANGO6_N"/>
    <property type="match status" value="1"/>
</dbReference>
<accession>A0AAV2I248</accession>
<evidence type="ECO:0000259" key="4">
    <source>
        <dbReference type="Pfam" id="PF25267"/>
    </source>
</evidence>